<dbReference type="InterPro" id="IPR037151">
    <property type="entry name" value="AlkB-like_sf"/>
</dbReference>
<evidence type="ECO:0000256" key="1">
    <source>
        <dbReference type="ARBA" id="ARBA00022723"/>
    </source>
</evidence>
<keyword evidence="2 4" id="KW-0863">Zinc-finger</keyword>
<dbReference type="PROSITE" id="PS51140">
    <property type="entry name" value="CUE"/>
    <property type="match status" value="1"/>
</dbReference>
<evidence type="ECO:0000256" key="5">
    <source>
        <dbReference type="SAM" id="MobiDB-lite"/>
    </source>
</evidence>
<evidence type="ECO:0000256" key="3">
    <source>
        <dbReference type="ARBA" id="ARBA00022833"/>
    </source>
</evidence>
<dbReference type="EMBL" id="MU857024">
    <property type="protein sequence ID" value="KAK4151266.1"/>
    <property type="molecule type" value="Genomic_DNA"/>
</dbReference>
<dbReference type="Pfam" id="PF06839">
    <property type="entry name" value="Zn_ribbon_GRF"/>
    <property type="match status" value="1"/>
</dbReference>
<dbReference type="GO" id="GO:0043130">
    <property type="term" value="F:ubiquitin binding"/>
    <property type="evidence" value="ECO:0007669"/>
    <property type="project" value="InterPro"/>
</dbReference>
<name>A0AAN6ZWC2_9PEZI</name>
<dbReference type="InterPro" id="IPR005123">
    <property type="entry name" value="Oxoglu/Fe-dep_dioxygenase_dom"/>
</dbReference>
<feature type="region of interest" description="Disordered" evidence="5">
    <location>
        <begin position="1"/>
        <end position="24"/>
    </location>
</feature>
<dbReference type="PANTHER" id="PTHR31212">
    <property type="entry name" value="ALPHA-KETOGLUTARATE-DEPENDENT DIOXYGENASE ALKB HOMOLOG 3"/>
    <property type="match status" value="1"/>
</dbReference>
<dbReference type="FunFam" id="2.60.120.590:FF:000010">
    <property type="entry name" value="GRF zinc finger domain protein"/>
    <property type="match status" value="1"/>
</dbReference>
<proteinExistence type="predicted"/>
<dbReference type="PROSITE" id="PS51999">
    <property type="entry name" value="ZF_GRF"/>
    <property type="match status" value="1"/>
</dbReference>
<dbReference type="AlphaFoldDB" id="A0AAN6ZWC2"/>
<evidence type="ECO:0000256" key="2">
    <source>
        <dbReference type="ARBA" id="ARBA00022771"/>
    </source>
</evidence>
<dbReference type="InterPro" id="IPR003892">
    <property type="entry name" value="CUE"/>
</dbReference>
<dbReference type="PANTHER" id="PTHR31212:SF4">
    <property type="entry name" value="ALPHA-KETOGLUTARATE-DEPENDENT DIOXYGENASE ALKB HOMOLOG 3"/>
    <property type="match status" value="1"/>
</dbReference>
<dbReference type="GO" id="GO:0008270">
    <property type="term" value="F:zinc ion binding"/>
    <property type="evidence" value="ECO:0007669"/>
    <property type="project" value="UniProtKB-KW"/>
</dbReference>
<protein>
    <recommendedName>
        <fullName evidence="11">Fe2OG dioxygenase domain-containing protein</fullName>
    </recommendedName>
</protein>
<feature type="domain" description="GRF-type" evidence="8">
    <location>
        <begin position="368"/>
        <end position="413"/>
    </location>
</feature>
<feature type="domain" description="CUE" evidence="6">
    <location>
        <begin position="25"/>
        <end position="68"/>
    </location>
</feature>
<dbReference type="CDD" id="cd14279">
    <property type="entry name" value="CUE"/>
    <property type="match status" value="1"/>
</dbReference>
<keyword evidence="1" id="KW-0479">Metal-binding</keyword>
<dbReference type="PROSITE" id="PS51471">
    <property type="entry name" value="FE2OG_OXY"/>
    <property type="match status" value="1"/>
</dbReference>
<keyword evidence="10" id="KW-1185">Reference proteome</keyword>
<comment type="caution">
    <text evidence="9">The sequence shown here is derived from an EMBL/GenBank/DDBJ whole genome shotgun (WGS) entry which is preliminary data.</text>
</comment>
<dbReference type="Proteomes" id="UP001302745">
    <property type="component" value="Unassembled WGS sequence"/>
</dbReference>
<dbReference type="InterPro" id="IPR032854">
    <property type="entry name" value="ALKBH3"/>
</dbReference>
<evidence type="ECO:0000313" key="9">
    <source>
        <dbReference type="EMBL" id="KAK4151266.1"/>
    </source>
</evidence>
<feature type="compositionally biased region" description="Basic and acidic residues" evidence="5">
    <location>
        <begin position="445"/>
        <end position="466"/>
    </location>
</feature>
<sequence length="466" mass="52097">MDAFVTRKKRKASLERAASPSSEESTDVKLAILSSLHPGVDQEMLLDILLAHDGNVEATSQTLRTRVPKKSGTGNAVAAQSSLRSFAVTSAGSDSSPLSKRAKLLSRKGATLHLFDPVDISEHTPCTIIHNFLPAEEANSLLRELLEESKSFEKMTFKLFDNVVSSLHTSSFYVGSYKELQAQKHEYVYNGSRMTDVRTLTPQLERVKSRVQEAVNGEIQERIRTHYGGKKLKYQSPGPWTPNAAFVNCYNGPQENVGWHSDQLTYLGPHPIIGSLSLGVTREFRVRRMIPQDDDEPNSNNPDMTGQIAIHLPHNSLLVMHADMQEEWKHSVSPAQAIGPHPVAGNRRLNVTYRHYREGFHPRNTPPCPCGVPAVLRVVTKKRENWGRYFWMCHAGNVPGKEACEFFRWAEFDEDGNPLGGETRQGGRDEVIRGDGVKEYGVSGGEREKGDWVNEAGKEKKKKEDE</sequence>
<keyword evidence="3" id="KW-0862">Zinc</keyword>
<feature type="region of interest" description="Disordered" evidence="5">
    <location>
        <begin position="417"/>
        <end position="466"/>
    </location>
</feature>
<dbReference type="GO" id="GO:0006307">
    <property type="term" value="P:DNA alkylation repair"/>
    <property type="evidence" value="ECO:0007669"/>
    <property type="project" value="InterPro"/>
</dbReference>
<accession>A0AAN6ZWC2</accession>
<evidence type="ECO:0000256" key="4">
    <source>
        <dbReference type="PROSITE-ProRule" id="PRU01343"/>
    </source>
</evidence>
<feature type="domain" description="Fe2OG dioxygenase" evidence="7">
    <location>
        <begin position="241"/>
        <end position="357"/>
    </location>
</feature>
<feature type="compositionally biased region" description="Basic residues" evidence="5">
    <location>
        <begin position="1"/>
        <end position="11"/>
    </location>
</feature>
<evidence type="ECO:0000313" key="10">
    <source>
        <dbReference type="Proteomes" id="UP001302745"/>
    </source>
</evidence>
<dbReference type="InterPro" id="IPR010666">
    <property type="entry name" value="Znf_GRF"/>
</dbReference>
<reference evidence="9" key="2">
    <citation type="submission" date="2023-05" db="EMBL/GenBank/DDBJ databases">
        <authorList>
            <consortium name="Lawrence Berkeley National Laboratory"/>
            <person name="Steindorff A."/>
            <person name="Hensen N."/>
            <person name="Bonometti L."/>
            <person name="Westerberg I."/>
            <person name="Brannstrom I.O."/>
            <person name="Guillou S."/>
            <person name="Cros-Aarteil S."/>
            <person name="Calhoun S."/>
            <person name="Haridas S."/>
            <person name="Kuo A."/>
            <person name="Mondo S."/>
            <person name="Pangilinan J."/>
            <person name="Riley R."/>
            <person name="Labutti K."/>
            <person name="Andreopoulos B."/>
            <person name="Lipzen A."/>
            <person name="Chen C."/>
            <person name="Yanf M."/>
            <person name="Daum C."/>
            <person name="Ng V."/>
            <person name="Clum A."/>
            <person name="Ohm R."/>
            <person name="Martin F."/>
            <person name="Silar P."/>
            <person name="Natvig D."/>
            <person name="Lalanne C."/>
            <person name="Gautier V."/>
            <person name="Ament-Velasquez S.L."/>
            <person name="Kruys A."/>
            <person name="Hutchinson M.I."/>
            <person name="Powell A.J."/>
            <person name="Barry K."/>
            <person name="Miller A.N."/>
            <person name="Grigoriev I.V."/>
            <person name="Debuchy R."/>
            <person name="Gladieux P."/>
            <person name="Thoren M.H."/>
            <person name="Johannesson H."/>
        </authorList>
    </citation>
    <scope>NUCLEOTIDE SEQUENCE</scope>
    <source>
        <strain evidence="9">CBS 538.74</strain>
    </source>
</reference>
<evidence type="ECO:0000259" key="6">
    <source>
        <dbReference type="PROSITE" id="PS51140"/>
    </source>
</evidence>
<dbReference type="SUPFAM" id="SSF51197">
    <property type="entry name" value="Clavaminate synthase-like"/>
    <property type="match status" value="1"/>
</dbReference>
<dbReference type="Pfam" id="PF13532">
    <property type="entry name" value="2OG-FeII_Oxy_2"/>
    <property type="match status" value="1"/>
</dbReference>
<reference evidence="9" key="1">
    <citation type="journal article" date="2023" name="Mol. Phylogenet. Evol.">
        <title>Genome-scale phylogeny and comparative genomics of the fungal order Sordariales.</title>
        <authorList>
            <person name="Hensen N."/>
            <person name="Bonometti L."/>
            <person name="Westerberg I."/>
            <person name="Brannstrom I.O."/>
            <person name="Guillou S."/>
            <person name="Cros-Aarteil S."/>
            <person name="Calhoun S."/>
            <person name="Haridas S."/>
            <person name="Kuo A."/>
            <person name="Mondo S."/>
            <person name="Pangilinan J."/>
            <person name="Riley R."/>
            <person name="LaButti K."/>
            <person name="Andreopoulos B."/>
            <person name="Lipzen A."/>
            <person name="Chen C."/>
            <person name="Yan M."/>
            <person name="Daum C."/>
            <person name="Ng V."/>
            <person name="Clum A."/>
            <person name="Steindorff A."/>
            <person name="Ohm R.A."/>
            <person name="Martin F."/>
            <person name="Silar P."/>
            <person name="Natvig D.O."/>
            <person name="Lalanne C."/>
            <person name="Gautier V."/>
            <person name="Ament-Velasquez S.L."/>
            <person name="Kruys A."/>
            <person name="Hutchinson M.I."/>
            <person name="Powell A.J."/>
            <person name="Barry K."/>
            <person name="Miller A.N."/>
            <person name="Grigoriev I.V."/>
            <person name="Debuchy R."/>
            <person name="Gladieux P."/>
            <person name="Hiltunen Thoren M."/>
            <person name="Johannesson H."/>
        </authorList>
    </citation>
    <scope>NUCLEOTIDE SEQUENCE</scope>
    <source>
        <strain evidence="9">CBS 538.74</strain>
    </source>
</reference>
<dbReference type="GO" id="GO:0051213">
    <property type="term" value="F:dioxygenase activity"/>
    <property type="evidence" value="ECO:0007669"/>
    <property type="project" value="InterPro"/>
</dbReference>
<evidence type="ECO:0008006" key="11">
    <source>
        <dbReference type="Google" id="ProtNLM"/>
    </source>
</evidence>
<dbReference type="InterPro" id="IPR027450">
    <property type="entry name" value="AlkB-like"/>
</dbReference>
<dbReference type="Gene3D" id="2.60.120.590">
    <property type="entry name" value="Alpha-ketoglutarate-dependent dioxygenase AlkB-like"/>
    <property type="match status" value="1"/>
</dbReference>
<evidence type="ECO:0000259" key="8">
    <source>
        <dbReference type="PROSITE" id="PS51999"/>
    </source>
</evidence>
<organism evidence="9 10">
    <name type="scientific">Chaetomidium leptoderma</name>
    <dbReference type="NCBI Taxonomy" id="669021"/>
    <lineage>
        <taxon>Eukaryota</taxon>
        <taxon>Fungi</taxon>
        <taxon>Dikarya</taxon>
        <taxon>Ascomycota</taxon>
        <taxon>Pezizomycotina</taxon>
        <taxon>Sordariomycetes</taxon>
        <taxon>Sordariomycetidae</taxon>
        <taxon>Sordariales</taxon>
        <taxon>Chaetomiaceae</taxon>
        <taxon>Chaetomidium</taxon>
    </lineage>
</organism>
<feature type="compositionally biased region" description="Basic and acidic residues" evidence="5">
    <location>
        <begin position="425"/>
        <end position="438"/>
    </location>
</feature>
<evidence type="ECO:0000259" key="7">
    <source>
        <dbReference type="PROSITE" id="PS51471"/>
    </source>
</evidence>
<gene>
    <name evidence="9" type="ORF">C8A00DRAFT_36092</name>
</gene>